<dbReference type="Pfam" id="PF00665">
    <property type="entry name" value="rve"/>
    <property type="match status" value="1"/>
</dbReference>
<proteinExistence type="predicted"/>
<dbReference type="PANTHER" id="PTHR37984:SF5">
    <property type="entry name" value="PROTEIN NYNRIN-LIKE"/>
    <property type="match status" value="1"/>
</dbReference>
<comment type="caution">
    <text evidence="8">The sequence shown here is derived from an EMBL/GenBank/DDBJ whole genome shotgun (WGS) entry which is preliminary data.</text>
</comment>
<dbReference type="PANTHER" id="PTHR37984">
    <property type="entry name" value="PROTEIN CBG26694"/>
    <property type="match status" value="1"/>
</dbReference>
<dbReference type="InterPro" id="IPR043502">
    <property type="entry name" value="DNA/RNA_pol_sf"/>
</dbReference>
<dbReference type="FunFam" id="3.30.70.270:FF:000020">
    <property type="entry name" value="Transposon Tf2-6 polyprotein-like Protein"/>
    <property type="match status" value="1"/>
</dbReference>
<dbReference type="InterPro" id="IPR001584">
    <property type="entry name" value="Integrase_cat-core"/>
</dbReference>
<dbReference type="PROSITE" id="PS50994">
    <property type="entry name" value="INTEGRASE"/>
    <property type="match status" value="1"/>
</dbReference>
<keyword evidence="1" id="KW-0808">Transferase</keyword>
<evidence type="ECO:0000256" key="6">
    <source>
        <dbReference type="SAM" id="MobiDB-lite"/>
    </source>
</evidence>
<evidence type="ECO:0000256" key="4">
    <source>
        <dbReference type="ARBA" id="ARBA00022759"/>
    </source>
</evidence>
<evidence type="ECO:0000313" key="8">
    <source>
        <dbReference type="EMBL" id="GEU75041.1"/>
    </source>
</evidence>
<sequence length="1421" mass="161542">MADRTIEEHLQAPTEGYGEAIVIPKILAENFEIKTNLLQLVQSNKFHVFERDNPHTHISNFKRMTATLKYMDVPNDAIKLMLFPYSLEGAARVCEALDRFKELLRACPHHGFSKLTQIDTFYNGLTEQDQDSLNAAAGGNLLNKTTREALKIIENKSKISNLVEIVNKQVIAPAKAVEKTCVTCGGAHAYYECIATDTNPSSVCAASRSYNQISPPNRASHQIPPHGFAPVQNIPNSNTIPNPKGEMKAVTTRSGLIYKGPSIPTESPLEKVDEQNTEEILDKEQSNSSGSTAQVQPPVVPIPISELDVPRTQKKPTIRYPSSFADALLLMPKFASTITSLLANKDKLFELAKVPDGELTPTRMTLELADRSITRPKGVAEDVFVKVGKFHFPTDFVVVDFKADPRVPLILGRSFLRTSRALIDVYGEEITLRVNDEYITFNLNQTMRYSSTYDDTSVNRVDVIDIACEEFVQDVLDFQYNPKSSSPTLVSADLISESDSSKVPIVKSSSPILTPFGESDFFLEEIEDFLNDDSIPTGIENSKYDPEGDILFLEKLLNEDPFQLPSMDLKLVEESKEKSSVEEPPELELKELPSHLEYVFLDDSNKLPVIIAKNLKVDEKEALINILKSHKRAIAWKISDIKGIDPRFCTHEILMEDDYKPAIQSQRRVNPNIHDVIKKEVIKLLDAGMIYPISDSPWVSPIHCVPKKGGMTLVANENNELILTRLVTGWRVCIDYRKLNDATRKDHFPLPFIDQMLERLAGNEYYCFLDGFSRYFQIPIDPQDQEKTTFTCPYGTFAYRRMPFGLCNAPSTFQRCMMYIFHDMIGKTMEVFMDDFSAFGDSFSSCLTNLDKMLNRCEETNLVLNWEKCHFMCREGIVLGHKISKSGIEVDRAKVDVISKLPHPTTVKGIRSFLGHAGFYRHFIQDFSKIAKPMTHLLEKKTPFVFSKECIDAFNTLKKKLTETLILVVPDWNLPFELMCDASDYAIALKYLLNKQDAKPRVLRWVLLLQEVDITILDKKGSKNFAADHLSRLENPHQDVLENKDINENFPLEALGSLTSHNTPWFADIVNFHAGNFIKKAFEILKACHEGSSGGHHGVNLTTKMVFDASFFLPSIYRDAHEMIKTCNICQRQGKISQKNEMPQNTVDYLSKWVKVKALPTNDARVVVKFLKSLFSRFGIPQAIISDRGTHFCNDQFTRVMIKYGVTHRLATTYHPQTSGQVEVSNRGLKRILERTVEENRTSWSDKLDDALWAFRTAYKTPIGCTPYKLVYGKSCHLPIELEHRAYRALKHVNFDLLNAGDHRKLQLNELSELRDQAYENFVIYKERTKKLHDSKIKNCIFNVGDQVLLFNFCLKIFSGKLKTRWSGPFTITRVFPYDTIELSQPNGLNFKVNDHRVKHYFVSDIPSNVALDLHMFPMDN</sequence>
<evidence type="ECO:0000256" key="5">
    <source>
        <dbReference type="ARBA" id="ARBA00023268"/>
    </source>
</evidence>
<keyword evidence="4" id="KW-0378">Hydrolase</keyword>
<dbReference type="InterPro" id="IPR012337">
    <property type="entry name" value="RNaseH-like_sf"/>
</dbReference>
<name>A0A6L2MLY3_TANCI</name>
<evidence type="ECO:0000256" key="3">
    <source>
        <dbReference type="ARBA" id="ARBA00022722"/>
    </source>
</evidence>
<evidence type="ECO:0000256" key="1">
    <source>
        <dbReference type="ARBA" id="ARBA00022679"/>
    </source>
</evidence>
<dbReference type="GO" id="GO:0003887">
    <property type="term" value="F:DNA-directed DNA polymerase activity"/>
    <property type="evidence" value="ECO:0007669"/>
    <property type="project" value="UniProtKB-KW"/>
</dbReference>
<dbReference type="Gene3D" id="1.10.340.70">
    <property type="match status" value="1"/>
</dbReference>
<dbReference type="Gene3D" id="3.10.10.10">
    <property type="entry name" value="HIV Type 1 Reverse Transcriptase, subunit A, domain 1"/>
    <property type="match status" value="1"/>
</dbReference>
<dbReference type="InterPro" id="IPR043128">
    <property type="entry name" value="Rev_trsase/Diguanyl_cyclase"/>
</dbReference>
<feature type="region of interest" description="Disordered" evidence="6">
    <location>
        <begin position="259"/>
        <end position="297"/>
    </location>
</feature>
<dbReference type="SUPFAM" id="SSF53098">
    <property type="entry name" value="Ribonuclease H-like"/>
    <property type="match status" value="1"/>
</dbReference>
<keyword evidence="8" id="KW-0239">DNA-directed DNA polymerase</keyword>
<dbReference type="InterPro" id="IPR041588">
    <property type="entry name" value="Integrase_H2C2"/>
</dbReference>
<organism evidence="8">
    <name type="scientific">Tanacetum cinerariifolium</name>
    <name type="common">Dalmatian daisy</name>
    <name type="synonym">Chrysanthemum cinerariifolium</name>
    <dbReference type="NCBI Taxonomy" id="118510"/>
    <lineage>
        <taxon>Eukaryota</taxon>
        <taxon>Viridiplantae</taxon>
        <taxon>Streptophyta</taxon>
        <taxon>Embryophyta</taxon>
        <taxon>Tracheophyta</taxon>
        <taxon>Spermatophyta</taxon>
        <taxon>Magnoliopsida</taxon>
        <taxon>eudicotyledons</taxon>
        <taxon>Gunneridae</taxon>
        <taxon>Pentapetalae</taxon>
        <taxon>asterids</taxon>
        <taxon>campanulids</taxon>
        <taxon>Asterales</taxon>
        <taxon>Asteraceae</taxon>
        <taxon>Asteroideae</taxon>
        <taxon>Anthemideae</taxon>
        <taxon>Anthemidinae</taxon>
        <taxon>Tanacetum</taxon>
    </lineage>
</organism>
<dbReference type="CDD" id="cd00303">
    <property type="entry name" value="retropepsin_like"/>
    <property type="match status" value="1"/>
</dbReference>
<dbReference type="InterPro" id="IPR050951">
    <property type="entry name" value="Retrovirus_Pol_polyprotein"/>
</dbReference>
<accession>A0A6L2MLY3</accession>
<keyword evidence="5" id="KW-0511">Multifunctional enzyme</keyword>
<dbReference type="CDD" id="cd01647">
    <property type="entry name" value="RT_LTR"/>
    <property type="match status" value="1"/>
</dbReference>
<dbReference type="InterPro" id="IPR041577">
    <property type="entry name" value="RT_RNaseH_2"/>
</dbReference>
<gene>
    <name evidence="8" type="ORF">Tci_047019</name>
</gene>
<keyword evidence="4" id="KW-0255">Endonuclease</keyword>
<reference evidence="8" key="1">
    <citation type="journal article" date="2019" name="Sci. Rep.">
        <title>Draft genome of Tanacetum cinerariifolium, the natural source of mosquito coil.</title>
        <authorList>
            <person name="Yamashiro T."/>
            <person name="Shiraishi A."/>
            <person name="Satake H."/>
            <person name="Nakayama K."/>
        </authorList>
    </citation>
    <scope>NUCLEOTIDE SEQUENCE</scope>
</reference>
<dbReference type="Gene3D" id="3.30.420.10">
    <property type="entry name" value="Ribonuclease H-like superfamily/Ribonuclease H"/>
    <property type="match status" value="1"/>
</dbReference>
<feature type="domain" description="Integrase catalytic" evidence="7">
    <location>
        <begin position="1147"/>
        <end position="1275"/>
    </location>
</feature>
<dbReference type="InterPro" id="IPR036397">
    <property type="entry name" value="RNaseH_sf"/>
</dbReference>
<dbReference type="Pfam" id="PF17919">
    <property type="entry name" value="RT_RNaseH_2"/>
    <property type="match status" value="1"/>
</dbReference>
<dbReference type="GO" id="GO:0003676">
    <property type="term" value="F:nucleic acid binding"/>
    <property type="evidence" value="ECO:0007669"/>
    <property type="project" value="InterPro"/>
</dbReference>
<protein>
    <submittedName>
        <fullName evidence="8">DNA-directed DNA polymerase</fullName>
    </submittedName>
</protein>
<keyword evidence="3" id="KW-0540">Nuclease</keyword>
<keyword evidence="2" id="KW-0548">Nucleotidyltransferase</keyword>
<dbReference type="InterPro" id="IPR021109">
    <property type="entry name" value="Peptidase_aspartic_dom_sf"/>
</dbReference>
<dbReference type="GO" id="GO:0015074">
    <property type="term" value="P:DNA integration"/>
    <property type="evidence" value="ECO:0007669"/>
    <property type="project" value="InterPro"/>
</dbReference>
<feature type="compositionally biased region" description="Basic and acidic residues" evidence="6">
    <location>
        <begin position="268"/>
        <end position="285"/>
    </location>
</feature>
<evidence type="ECO:0000259" key="7">
    <source>
        <dbReference type="PROSITE" id="PS50994"/>
    </source>
</evidence>
<evidence type="ECO:0000256" key="2">
    <source>
        <dbReference type="ARBA" id="ARBA00022695"/>
    </source>
</evidence>
<dbReference type="SUPFAM" id="SSF56672">
    <property type="entry name" value="DNA/RNA polymerases"/>
    <property type="match status" value="1"/>
</dbReference>
<dbReference type="GO" id="GO:0004519">
    <property type="term" value="F:endonuclease activity"/>
    <property type="evidence" value="ECO:0007669"/>
    <property type="project" value="UniProtKB-KW"/>
</dbReference>
<dbReference type="Gene3D" id="2.40.70.10">
    <property type="entry name" value="Acid Proteases"/>
    <property type="match status" value="1"/>
</dbReference>
<dbReference type="Pfam" id="PF17921">
    <property type="entry name" value="Integrase_H2C2"/>
    <property type="match status" value="1"/>
</dbReference>
<dbReference type="Gene3D" id="3.30.70.270">
    <property type="match status" value="2"/>
</dbReference>
<dbReference type="EMBL" id="BKCJ010007002">
    <property type="protein sequence ID" value="GEU75041.1"/>
    <property type="molecule type" value="Genomic_DNA"/>
</dbReference>
<dbReference type="Pfam" id="PF00078">
    <property type="entry name" value="RVT_1"/>
    <property type="match status" value="1"/>
</dbReference>
<dbReference type="InterPro" id="IPR000477">
    <property type="entry name" value="RT_dom"/>
</dbReference>